<organism evidence="3 4">
    <name type="scientific">Paraburkholderia solisilvae</name>
    <dbReference type="NCBI Taxonomy" id="624376"/>
    <lineage>
        <taxon>Bacteria</taxon>
        <taxon>Pseudomonadati</taxon>
        <taxon>Pseudomonadota</taxon>
        <taxon>Betaproteobacteria</taxon>
        <taxon>Burkholderiales</taxon>
        <taxon>Burkholderiaceae</taxon>
        <taxon>Paraburkholderia</taxon>
    </lineage>
</organism>
<evidence type="ECO:0000256" key="1">
    <source>
        <dbReference type="SAM" id="MobiDB-lite"/>
    </source>
</evidence>
<feature type="compositionally biased region" description="Basic residues" evidence="1">
    <location>
        <begin position="234"/>
        <end position="264"/>
    </location>
</feature>
<keyword evidence="2" id="KW-0812">Transmembrane</keyword>
<protein>
    <submittedName>
        <fullName evidence="3">Uncharacterized protein</fullName>
    </submittedName>
</protein>
<sequence>MGKSQDMSAVATTTAGAPAFRLSRCQWLALISAFLRWMFASSDLGTVPELATILARRIISAPRRWLKVRDGVAAKPASHTFFASIFEPSLRRKTIVGVVVASAAMLACRSGLTFLPNRIHQLSSAAAAHHGTDTTVRYAFILMMIGAPLGYLTLIWTLEALHRRMPYSILSPRLLVAPLVLFMTVRQLVRVRAERLASILVLGTALSTKVRPPRDSTRAGQRKPRACSRSVATRARRPGRNAACRRRGQHGRGSVLRRARQGRA</sequence>
<keyword evidence="2" id="KW-0472">Membrane</keyword>
<proteinExistence type="predicted"/>
<feature type="transmembrane region" description="Helical" evidence="2">
    <location>
        <begin position="136"/>
        <end position="158"/>
    </location>
</feature>
<dbReference type="Proteomes" id="UP000494329">
    <property type="component" value="Unassembled WGS sequence"/>
</dbReference>
<feature type="transmembrane region" description="Helical" evidence="2">
    <location>
        <begin position="95"/>
        <end position="115"/>
    </location>
</feature>
<dbReference type="RefSeq" id="WP_175111352.1">
    <property type="nucleotide sequence ID" value="NZ_CADIKF010000018.1"/>
</dbReference>
<dbReference type="EMBL" id="CADIKF010000018">
    <property type="protein sequence ID" value="CAB3757171.1"/>
    <property type="molecule type" value="Genomic_DNA"/>
</dbReference>
<accession>A0A6J5DV58</accession>
<evidence type="ECO:0000313" key="4">
    <source>
        <dbReference type="Proteomes" id="UP000494329"/>
    </source>
</evidence>
<evidence type="ECO:0000256" key="2">
    <source>
        <dbReference type="SAM" id="Phobius"/>
    </source>
</evidence>
<keyword evidence="2" id="KW-1133">Transmembrane helix</keyword>
<gene>
    <name evidence="3" type="ORF">LMG29739_02628</name>
</gene>
<reference evidence="3 4" key="1">
    <citation type="submission" date="2020-04" db="EMBL/GenBank/DDBJ databases">
        <authorList>
            <person name="De Canck E."/>
        </authorList>
    </citation>
    <scope>NUCLEOTIDE SEQUENCE [LARGE SCALE GENOMIC DNA]</scope>
    <source>
        <strain evidence="3 4">LMG 29739</strain>
    </source>
</reference>
<evidence type="ECO:0000313" key="3">
    <source>
        <dbReference type="EMBL" id="CAB3757171.1"/>
    </source>
</evidence>
<feature type="region of interest" description="Disordered" evidence="1">
    <location>
        <begin position="210"/>
        <end position="264"/>
    </location>
</feature>
<name>A0A6J5DV58_9BURK</name>
<keyword evidence="4" id="KW-1185">Reference proteome</keyword>
<dbReference type="AlphaFoldDB" id="A0A6J5DV58"/>